<dbReference type="EMBL" id="NPDU01000024">
    <property type="protein sequence ID" value="PJZ61927.1"/>
    <property type="molecule type" value="Genomic_DNA"/>
</dbReference>
<organism evidence="1 4">
    <name type="scientific">Leptospira adleri</name>
    <dbReference type="NCBI Taxonomy" id="2023186"/>
    <lineage>
        <taxon>Bacteria</taxon>
        <taxon>Pseudomonadati</taxon>
        <taxon>Spirochaetota</taxon>
        <taxon>Spirochaetia</taxon>
        <taxon>Leptospirales</taxon>
        <taxon>Leptospiraceae</taxon>
        <taxon>Leptospira</taxon>
    </lineage>
</organism>
<evidence type="ECO:0000313" key="2">
    <source>
        <dbReference type="EMBL" id="PJZ61927.1"/>
    </source>
</evidence>
<dbReference type="Proteomes" id="UP000232149">
    <property type="component" value="Unassembled WGS sequence"/>
</dbReference>
<reference evidence="3 4" key="1">
    <citation type="submission" date="2017-07" db="EMBL/GenBank/DDBJ databases">
        <title>Leptospira spp. isolated from tropical soils.</title>
        <authorList>
            <person name="Thibeaux R."/>
            <person name="Iraola G."/>
            <person name="Ferres I."/>
            <person name="Bierque E."/>
            <person name="Girault D."/>
            <person name="Soupe-Gilbert M.-E."/>
            <person name="Picardeau M."/>
            <person name="Goarant C."/>
        </authorList>
    </citation>
    <scope>NUCLEOTIDE SEQUENCE [LARGE SCALE GENOMIC DNA]</scope>
    <source>
        <strain evidence="1 4">FH2-B-C1</strain>
        <strain evidence="2 3">FH2-B-D1</strain>
    </source>
</reference>
<gene>
    <name evidence="2" type="ORF">CH376_11035</name>
    <name evidence="1" type="ORF">CH380_19130</name>
</gene>
<accession>A0A2M9YJ84</accession>
<name>A0A2M9YJ84_9LEPT</name>
<dbReference type="EMBL" id="NPDV01000022">
    <property type="protein sequence ID" value="PJZ51564.1"/>
    <property type="molecule type" value="Genomic_DNA"/>
</dbReference>
<dbReference type="RefSeq" id="WP_100787359.1">
    <property type="nucleotide sequence ID" value="NZ_NPDU01000024.1"/>
</dbReference>
<evidence type="ECO:0000313" key="4">
    <source>
        <dbReference type="Proteomes" id="UP000232188"/>
    </source>
</evidence>
<keyword evidence="3" id="KW-1185">Reference proteome</keyword>
<protein>
    <submittedName>
        <fullName evidence="1">Uncharacterized protein</fullName>
    </submittedName>
</protein>
<dbReference type="Proteomes" id="UP000232188">
    <property type="component" value="Unassembled WGS sequence"/>
</dbReference>
<comment type="caution">
    <text evidence="1">The sequence shown here is derived from an EMBL/GenBank/DDBJ whole genome shotgun (WGS) entry which is preliminary data.</text>
</comment>
<evidence type="ECO:0000313" key="1">
    <source>
        <dbReference type="EMBL" id="PJZ51564.1"/>
    </source>
</evidence>
<evidence type="ECO:0000313" key="3">
    <source>
        <dbReference type="Proteomes" id="UP000232149"/>
    </source>
</evidence>
<sequence length="293" mass="32838">MSDFKKVKSQPFLKSAQIQEVEREGKMLNVLLKISSETRDRQGDMILKGAWDHPDDKAYFKSKSYIDWNHLSHVLTFSKSDSAIHRAEIEKARQGAVLGRPKGDYFWENDGLYCQARLNTENEFIKPYVPLIEDGFAGLEASAAGGFYKPTQETISKYGPNTYDRARISHIAICPPGQAVNPDTQMVLMKSVLAQTFNSGIAGSNPPGTEIVVGKIETLPPIPENANEAILEYILQSWGYRDYVSDSLIKYMEAGILKPEFEAIRDFMIKYGLNPQEASGQTVKLLVHLDQKG</sequence>
<proteinExistence type="predicted"/>
<dbReference type="AlphaFoldDB" id="A0A2M9YJ84"/>